<feature type="transmembrane region" description="Helical" evidence="1">
    <location>
        <begin position="12"/>
        <end position="30"/>
    </location>
</feature>
<dbReference type="InterPro" id="IPR050879">
    <property type="entry name" value="Acyltransferase_3"/>
</dbReference>
<evidence type="ECO:0000313" key="3">
    <source>
        <dbReference type="EMBL" id="RON94576.1"/>
    </source>
</evidence>
<feature type="transmembrane region" description="Helical" evidence="1">
    <location>
        <begin position="246"/>
        <end position="268"/>
    </location>
</feature>
<keyword evidence="3" id="KW-0012">Acyltransferase</keyword>
<keyword evidence="1" id="KW-0472">Membrane</keyword>
<dbReference type="GO" id="GO:0016020">
    <property type="term" value="C:membrane"/>
    <property type="evidence" value="ECO:0007669"/>
    <property type="project" value="TreeGrafter"/>
</dbReference>
<dbReference type="EMBL" id="MOBY01000009">
    <property type="protein sequence ID" value="RON94576.1"/>
    <property type="molecule type" value="Genomic_DNA"/>
</dbReference>
<dbReference type="InterPro" id="IPR002656">
    <property type="entry name" value="Acyl_transf_3_dom"/>
</dbReference>
<dbReference type="GO" id="GO:0016747">
    <property type="term" value="F:acyltransferase activity, transferring groups other than amino-acyl groups"/>
    <property type="evidence" value="ECO:0007669"/>
    <property type="project" value="InterPro"/>
</dbReference>
<feature type="transmembrane region" description="Helical" evidence="1">
    <location>
        <begin position="280"/>
        <end position="300"/>
    </location>
</feature>
<comment type="caution">
    <text evidence="3">The sequence shown here is derived from an EMBL/GenBank/DDBJ whole genome shotgun (WGS) entry which is preliminary data.</text>
</comment>
<feature type="transmembrane region" description="Helical" evidence="1">
    <location>
        <begin position="320"/>
        <end position="341"/>
    </location>
</feature>
<reference evidence="3 4" key="1">
    <citation type="submission" date="2016-10" db="EMBL/GenBank/DDBJ databases">
        <title>Comparative genome analysis of multiple Pseudomonas spp. focuses on biocontrol and plant growth promoting traits.</title>
        <authorList>
            <person name="Tao X.-Y."/>
            <person name="Taylor C.G."/>
        </authorList>
    </citation>
    <scope>NUCLEOTIDE SEQUENCE [LARGE SCALE GENOMIC DNA]</scope>
    <source>
        <strain evidence="3 4">2F9</strain>
    </source>
</reference>
<evidence type="ECO:0000256" key="1">
    <source>
        <dbReference type="SAM" id="Phobius"/>
    </source>
</evidence>
<evidence type="ECO:0000259" key="2">
    <source>
        <dbReference type="Pfam" id="PF01757"/>
    </source>
</evidence>
<dbReference type="PANTHER" id="PTHR23028">
    <property type="entry name" value="ACETYLTRANSFERASE"/>
    <property type="match status" value="1"/>
</dbReference>
<keyword evidence="3" id="KW-0808">Transferase</keyword>
<feature type="transmembrane region" description="Helical" evidence="1">
    <location>
        <begin position="128"/>
        <end position="150"/>
    </location>
</feature>
<feature type="transmembrane region" description="Helical" evidence="1">
    <location>
        <begin position="157"/>
        <end position="177"/>
    </location>
</feature>
<dbReference type="RefSeq" id="WP_007910088.1">
    <property type="nucleotide sequence ID" value="NZ_MOBY01000009.1"/>
</dbReference>
<name>A0A423N923_PSEFL</name>
<dbReference type="Proteomes" id="UP000283650">
    <property type="component" value="Unassembled WGS sequence"/>
</dbReference>
<proteinExistence type="predicted"/>
<feature type="transmembrane region" description="Helical" evidence="1">
    <location>
        <begin position="84"/>
        <end position="101"/>
    </location>
</feature>
<feature type="domain" description="Acyltransferase 3" evidence="2">
    <location>
        <begin position="6"/>
        <end position="338"/>
    </location>
</feature>
<gene>
    <name evidence="3" type="ORF">BK672_15810</name>
</gene>
<feature type="transmembrane region" description="Helical" evidence="1">
    <location>
        <begin position="218"/>
        <end position="234"/>
    </location>
</feature>
<keyword evidence="1" id="KW-1133">Transmembrane helix</keyword>
<feature type="transmembrane region" description="Helical" evidence="1">
    <location>
        <begin position="42"/>
        <end position="63"/>
    </location>
</feature>
<feature type="transmembrane region" description="Helical" evidence="1">
    <location>
        <begin position="183"/>
        <end position="206"/>
    </location>
</feature>
<protein>
    <submittedName>
        <fullName evidence="3">Acyltransferase</fullName>
    </submittedName>
</protein>
<dbReference type="AlphaFoldDB" id="A0A423N923"/>
<sequence>MHKLTSLQAARGLAALLVVAFHSIFINTKYLQSELIIPELFVFGQTGVDLFFALSGFVMIIAFRKKFGLRGETLNFLKGRFLRIYPTYWVYFLAVLLVFIIRPELVNNSQSGHSNILSSFLLLPEESAPLVMVAWSLTHEIWFYLVFALILKLPVQYVSAALLVWLLAIVFASFFMTTTGAPYLRIITHEFSIEFILGALSGVAYLKLAQRGLKTIPPVLLAAVGMSSLLYAFFDKTVGNADVIQAISLKRAFLVGGGYALLLLACALQEVISKKHAPRLLAFIGDISYSMYLSHILTLSVCGRIWSMLGYSNGGLWSAILFWTISYSAVILVSFISYQLVERRVMQVSRRARRPLPRSLENANTL</sequence>
<organism evidence="3 4">
    <name type="scientific">Pseudomonas fluorescens</name>
    <dbReference type="NCBI Taxonomy" id="294"/>
    <lineage>
        <taxon>Bacteria</taxon>
        <taxon>Pseudomonadati</taxon>
        <taxon>Pseudomonadota</taxon>
        <taxon>Gammaproteobacteria</taxon>
        <taxon>Pseudomonadales</taxon>
        <taxon>Pseudomonadaceae</taxon>
        <taxon>Pseudomonas</taxon>
    </lineage>
</organism>
<dbReference type="PANTHER" id="PTHR23028:SF131">
    <property type="entry name" value="BLR2367 PROTEIN"/>
    <property type="match status" value="1"/>
</dbReference>
<evidence type="ECO:0000313" key="4">
    <source>
        <dbReference type="Proteomes" id="UP000283650"/>
    </source>
</evidence>
<accession>A0A423N923</accession>
<dbReference type="Pfam" id="PF01757">
    <property type="entry name" value="Acyl_transf_3"/>
    <property type="match status" value="1"/>
</dbReference>
<keyword evidence="1" id="KW-0812">Transmembrane</keyword>
<dbReference type="GO" id="GO:0000271">
    <property type="term" value="P:polysaccharide biosynthetic process"/>
    <property type="evidence" value="ECO:0007669"/>
    <property type="project" value="TreeGrafter"/>
</dbReference>